<dbReference type="Proteomes" id="UP000245383">
    <property type="component" value="Unassembled WGS sequence"/>
</dbReference>
<gene>
    <name evidence="9" type="ORF">BB561_001216</name>
</gene>
<name>A0A2T9YVL1_9FUNG</name>
<dbReference type="Pfam" id="PF04515">
    <property type="entry name" value="Choline_transpo"/>
    <property type="match status" value="1"/>
</dbReference>
<comment type="function">
    <text evidence="1 8">Probably involved in transport through the plasma membrane.</text>
</comment>
<evidence type="ECO:0000313" key="10">
    <source>
        <dbReference type="Proteomes" id="UP000245383"/>
    </source>
</evidence>
<evidence type="ECO:0000256" key="1">
    <source>
        <dbReference type="ARBA" id="ARBA00002957"/>
    </source>
</evidence>
<dbReference type="PANTHER" id="PTHR12385">
    <property type="entry name" value="CHOLINE TRANSPORTER-LIKE (SLC FAMILY 44)"/>
    <property type="match status" value="1"/>
</dbReference>
<dbReference type="AlphaFoldDB" id="A0A2T9YVL1"/>
<comment type="similarity">
    <text evidence="3 8">Belongs to the CTL (choline transporter-like) family.</text>
</comment>
<dbReference type="InterPro" id="IPR007603">
    <property type="entry name" value="Choline_transptr-like"/>
</dbReference>
<feature type="transmembrane region" description="Helical" evidence="8">
    <location>
        <begin position="32"/>
        <end position="51"/>
    </location>
</feature>
<protein>
    <recommendedName>
        <fullName evidence="4 8">Protein PNS1</fullName>
    </recommendedName>
</protein>
<evidence type="ECO:0000256" key="2">
    <source>
        <dbReference type="ARBA" id="ARBA00004141"/>
    </source>
</evidence>
<reference evidence="9 10" key="1">
    <citation type="journal article" date="2018" name="MBio">
        <title>Comparative Genomics Reveals the Core Gene Toolbox for the Fungus-Insect Symbiosis.</title>
        <authorList>
            <person name="Wang Y."/>
            <person name="Stata M."/>
            <person name="Wang W."/>
            <person name="Stajich J.E."/>
            <person name="White M.M."/>
            <person name="Moncalvo J.M."/>
        </authorList>
    </citation>
    <scope>NUCLEOTIDE SEQUENCE [LARGE SCALE GENOMIC DNA]</scope>
    <source>
        <strain evidence="9 10">SWE-8-4</strain>
    </source>
</reference>
<evidence type="ECO:0000256" key="6">
    <source>
        <dbReference type="ARBA" id="ARBA00022989"/>
    </source>
</evidence>
<evidence type="ECO:0000256" key="7">
    <source>
        <dbReference type="ARBA" id="ARBA00023136"/>
    </source>
</evidence>
<feature type="transmembrane region" description="Helical" evidence="8">
    <location>
        <begin position="95"/>
        <end position="116"/>
    </location>
</feature>
<feature type="transmembrane region" description="Helical" evidence="8">
    <location>
        <begin position="225"/>
        <end position="246"/>
    </location>
</feature>
<dbReference type="GO" id="GO:0005886">
    <property type="term" value="C:plasma membrane"/>
    <property type="evidence" value="ECO:0007669"/>
    <property type="project" value="UniProtKB-SubCell"/>
</dbReference>
<dbReference type="EMBL" id="MBFR01000034">
    <property type="protein sequence ID" value="PVU96382.1"/>
    <property type="molecule type" value="Genomic_DNA"/>
</dbReference>
<feature type="transmembrane region" description="Helical" evidence="8">
    <location>
        <begin position="159"/>
        <end position="180"/>
    </location>
</feature>
<proteinExistence type="inferred from homology"/>
<feature type="transmembrane region" description="Helical" evidence="8">
    <location>
        <begin position="128"/>
        <end position="147"/>
    </location>
</feature>
<feature type="transmembrane region" description="Helical" evidence="8">
    <location>
        <begin position="56"/>
        <end position="75"/>
    </location>
</feature>
<keyword evidence="10" id="KW-1185">Reference proteome</keyword>
<feature type="transmembrane region" description="Helical" evidence="8">
    <location>
        <begin position="192"/>
        <end position="219"/>
    </location>
</feature>
<comment type="subcellular location">
    <subcellularLocation>
        <location evidence="8">Cell membrane</location>
        <topology evidence="8">Multi-pass membrane protein</topology>
    </subcellularLocation>
    <subcellularLocation>
        <location evidence="2">Membrane</location>
        <topology evidence="2">Multi-pass membrane protein</topology>
    </subcellularLocation>
</comment>
<evidence type="ECO:0000313" key="9">
    <source>
        <dbReference type="EMBL" id="PVU96382.1"/>
    </source>
</evidence>
<organism evidence="9 10">
    <name type="scientific">Smittium simulii</name>
    <dbReference type="NCBI Taxonomy" id="133385"/>
    <lineage>
        <taxon>Eukaryota</taxon>
        <taxon>Fungi</taxon>
        <taxon>Fungi incertae sedis</taxon>
        <taxon>Zoopagomycota</taxon>
        <taxon>Kickxellomycotina</taxon>
        <taxon>Harpellomycetes</taxon>
        <taxon>Harpellales</taxon>
        <taxon>Legeriomycetaceae</taxon>
        <taxon>Smittium</taxon>
    </lineage>
</organism>
<accession>A0A2T9YVL1</accession>
<comment type="caution">
    <text evidence="9">The sequence shown here is derived from an EMBL/GenBank/DDBJ whole genome shotgun (WGS) entry which is preliminary data.</text>
</comment>
<sequence>MSAFFVVLNLPLILEKYNTNKKAKNNGNSNNIANFNYMNILGIIYIVLFYFWTAQIIINVLSTTLSGLVASYYYYENFSEGYPTKFPLLSSLKRAVIFSFGSICYGSLIVEFLQLVRSILIWIKSDNNTNVFLTTLTLFSETILFFAGEVLESFNKYAYINIAIYGKPFSIAAIDTWSLLKKKQILIIINDSLVNSTISVAAFGTGILCAAISFTISIISSDFVSINFLKILSTLAMGLVFGSYTFNNFTKIFDSGVATTFVCLASDPDIIKKSEPELYEYMREKYPEILT</sequence>
<dbReference type="OrthoDB" id="44736at2759"/>
<evidence type="ECO:0000256" key="8">
    <source>
        <dbReference type="RuleBase" id="RU368066"/>
    </source>
</evidence>
<evidence type="ECO:0000256" key="5">
    <source>
        <dbReference type="ARBA" id="ARBA00022692"/>
    </source>
</evidence>
<keyword evidence="6 8" id="KW-1133">Transmembrane helix</keyword>
<evidence type="ECO:0000256" key="4">
    <source>
        <dbReference type="ARBA" id="ARBA00015388"/>
    </source>
</evidence>
<dbReference type="GO" id="GO:0022857">
    <property type="term" value="F:transmembrane transporter activity"/>
    <property type="evidence" value="ECO:0007669"/>
    <property type="project" value="UniProtKB-UniRule"/>
</dbReference>
<evidence type="ECO:0000256" key="3">
    <source>
        <dbReference type="ARBA" id="ARBA00007168"/>
    </source>
</evidence>
<keyword evidence="7 8" id="KW-0472">Membrane</keyword>
<keyword evidence="5 8" id="KW-0812">Transmembrane</keyword>
<dbReference type="PANTHER" id="PTHR12385:SF4">
    <property type="entry name" value="PROTEIN PNS1"/>
    <property type="match status" value="1"/>
</dbReference>